<protein>
    <submittedName>
        <fullName evidence="2">NB-ARC, P-loop containing nucleoside triphosphate hydrolase</fullName>
    </submittedName>
</protein>
<dbReference type="Pfam" id="PF00931">
    <property type="entry name" value="NB-ARC"/>
    <property type="match status" value="1"/>
</dbReference>
<dbReference type="GO" id="GO:0006952">
    <property type="term" value="P:defense response"/>
    <property type="evidence" value="ECO:0007669"/>
    <property type="project" value="InterPro"/>
</dbReference>
<dbReference type="GO" id="GO:0016787">
    <property type="term" value="F:hydrolase activity"/>
    <property type="evidence" value="ECO:0007669"/>
    <property type="project" value="UniProtKB-KW"/>
</dbReference>
<dbReference type="Gene3D" id="3.40.50.300">
    <property type="entry name" value="P-loop containing nucleotide triphosphate hydrolases"/>
    <property type="match status" value="1"/>
</dbReference>
<dbReference type="InterPro" id="IPR044974">
    <property type="entry name" value="Disease_R_plants"/>
</dbReference>
<sequence length="105" mass="11595">MIGIKGMGGARKKTTARAVFDHIYADFEATSFVENVREVSSTSMFGLLNLQEQVLSNVLNEHVTVNGVNDGTNMMKRRMCSKKVVLVLDDVDHIEQLKALAGEPK</sequence>
<dbReference type="InterPro" id="IPR002182">
    <property type="entry name" value="NB-ARC"/>
</dbReference>
<dbReference type="InterPro" id="IPR027417">
    <property type="entry name" value="P-loop_NTPase"/>
</dbReference>
<accession>A0A2U1QAX7</accession>
<comment type="caution">
    <text evidence="2">The sequence shown here is derived from an EMBL/GenBank/DDBJ whole genome shotgun (WGS) entry which is preliminary data.</text>
</comment>
<dbReference type="AlphaFoldDB" id="A0A2U1QAX7"/>
<organism evidence="2 3">
    <name type="scientific">Artemisia annua</name>
    <name type="common">Sweet wormwood</name>
    <dbReference type="NCBI Taxonomy" id="35608"/>
    <lineage>
        <taxon>Eukaryota</taxon>
        <taxon>Viridiplantae</taxon>
        <taxon>Streptophyta</taxon>
        <taxon>Embryophyta</taxon>
        <taxon>Tracheophyta</taxon>
        <taxon>Spermatophyta</taxon>
        <taxon>Magnoliopsida</taxon>
        <taxon>eudicotyledons</taxon>
        <taxon>Gunneridae</taxon>
        <taxon>Pentapetalae</taxon>
        <taxon>asterids</taxon>
        <taxon>campanulids</taxon>
        <taxon>Asterales</taxon>
        <taxon>Asteraceae</taxon>
        <taxon>Asteroideae</taxon>
        <taxon>Anthemideae</taxon>
        <taxon>Artemisiinae</taxon>
        <taxon>Artemisia</taxon>
    </lineage>
</organism>
<keyword evidence="3" id="KW-1185">Reference proteome</keyword>
<dbReference type="OrthoDB" id="1930487at2759"/>
<dbReference type="SUPFAM" id="SSF52540">
    <property type="entry name" value="P-loop containing nucleoside triphosphate hydrolases"/>
    <property type="match status" value="1"/>
</dbReference>
<reference evidence="2 3" key="1">
    <citation type="journal article" date="2018" name="Mol. Plant">
        <title>The genome of Artemisia annua provides insight into the evolution of Asteraceae family and artemisinin biosynthesis.</title>
        <authorList>
            <person name="Shen Q."/>
            <person name="Zhang L."/>
            <person name="Liao Z."/>
            <person name="Wang S."/>
            <person name="Yan T."/>
            <person name="Shi P."/>
            <person name="Liu M."/>
            <person name="Fu X."/>
            <person name="Pan Q."/>
            <person name="Wang Y."/>
            <person name="Lv Z."/>
            <person name="Lu X."/>
            <person name="Zhang F."/>
            <person name="Jiang W."/>
            <person name="Ma Y."/>
            <person name="Chen M."/>
            <person name="Hao X."/>
            <person name="Li L."/>
            <person name="Tang Y."/>
            <person name="Lv G."/>
            <person name="Zhou Y."/>
            <person name="Sun X."/>
            <person name="Brodelius P.E."/>
            <person name="Rose J.K.C."/>
            <person name="Tang K."/>
        </authorList>
    </citation>
    <scope>NUCLEOTIDE SEQUENCE [LARGE SCALE GENOMIC DNA]</scope>
    <source>
        <strain evidence="3">cv. Huhao1</strain>
        <tissue evidence="2">Leaf</tissue>
    </source>
</reference>
<evidence type="ECO:0000259" key="1">
    <source>
        <dbReference type="Pfam" id="PF00931"/>
    </source>
</evidence>
<evidence type="ECO:0000313" key="3">
    <source>
        <dbReference type="Proteomes" id="UP000245207"/>
    </source>
</evidence>
<name>A0A2U1QAX7_ARTAN</name>
<feature type="domain" description="NB-ARC" evidence="1">
    <location>
        <begin position="1"/>
        <end position="97"/>
    </location>
</feature>
<dbReference type="Proteomes" id="UP000245207">
    <property type="component" value="Unassembled WGS sequence"/>
</dbReference>
<dbReference type="PANTHER" id="PTHR11017:SF544">
    <property type="entry name" value="ADP-RIBOSYL CYCLASE_CYCLIC ADP-RIBOSE HYDROLASE"/>
    <property type="match status" value="1"/>
</dbReference>
<dbReference type="PANTHER" id="PTHR11017">
    <property type="entry name" value="LEUCINE-RICH REPEAT-CONTAINING PROTEIN"/>
    <property type="match status" value="1"/>
</dbReference>
<proteinExistence type="predicted"/>
<gene>
    <name evidence="2" type="ORF">CTI12_AA046900</name>
</gene>
<dbReference type="GO" id="GO:0043531">
    <property type="term" value="F:ADP binding"/>
    <property type="evidence" value="ECO:0007669"/>
    <property type="project" value="InterPro"/>
</dbReference>
<evidence type="ECO:0000313" key="2">
    <source>
        <dbReference type="EMBL" id="PWA95166.1"/>
    </source>
</evidence>
<dbReference type="EMBL" id="PKPP01000260">
    <property type="protein sequence ID" value="PWA95166.1"/>
    <property type="molecule type" value="Genomic_DNA"/>
</dbReference>
<dbReference type="PRINTS" id="PR00364">
    <property type="entry name" value="DISEASERSIST"/>
</dbReference>
<keyword evidence="2" id="KW-0378">Hydrolase</keyword>